<evidence type="ECO:0008006" key="4">
    <source>
        <dbReference type="Google" id="ProtNLM"/>
    </source>
</evidence>
<gene>
    <name evidence="2" type="ORF">SAMN04488526_1873</name>
</gene>
<dbReference type="RefSeq" id="WP_092762126.1">
    <property type="nucleotide sequence ID" value="NZ_FNZQ01000003.1"/>
</dbReference>
<feature type="signal peptide" evidence="1">
    <location>
        <begin position="1"/>
        <end position="22"/>
    </location>
</feature>
<keyword evidence="3" id="KW-1185">Reference proteome</keyword>
<accession>A0A1H7MCB1</accession>
<evidence type="ECO:0000313" key="3">
    <source>
        <dbReference type="Proteomes" id="UP000199283"/>
    </source>
</evidence>
<evidence type="ECO:0000313" key="2">
    <source>
        <dbReference type="EMBL" id="SEL08731.1"/>
    </source>
</evidence>
<protein>
    <recommendedName>
        <fullName evidence="4">ATP-dependent transcriptional regulator</fullName>
    </recommendedName>
</protein>
<reference evidence="2 3" key="1">
    <citation type="submission" date="2016-10" db="EMBL/GenBank/DDBJ databases">
        <authorList>
            <person name="de Groot N.N."/>
        </authorList>
    </citation>
    <scope>NUCLEOTIDE SEQUENCE [LARGE SCALE GENOMIC DNA]</scope>
    <source>
        <strain evidence="2 3">DSM 14858</strain>
    </source>
</reference>
<dbReference type="Proteomes" id="UP000199283">
    <property type="component" value="Unassembled WGS sequence"/>
</dbReference>
<dbReference type="AlphaFoldDB" id="A0A1H7MCB1"/>
<name>A0A1H7MCB1_9RHOB</name>
<dbReference type="PROSITE" id="PS51257">
    <property type="entry name" value="PROKAR_LIPOPROTEIN"/>
    <property type="match status" value="1"/>
</dbReference>
<organism evidence="2 3">
    <name type="scientific">Jannaschia helgolandensis</name>
    <dbReference type="NCBI Taxonomy" id="188906"/>
    <lineage>
        <taxon>Bacteria</taxon>
        <taxon>Pseudomonadati</taxon>
        <taxon>Pseudomonadota</taxon>
        <taxon>Alphaproteobacteria</taxon>
        <taxon>Rhodobacterales</taxon>
        <taxon>Roseobacteraceae</taxon>
        <taxon>Jannaschia</taxon>
    </lineage>
</organism>
<proteinExistence type="predicted"/>
<dbReference type="Pfam" id="PF11150">
    <property type="entry name" value="DUF2927"/>
    <property type="match status" value="1"/>
</dbReference>
<sequence length="458" mass="48847">MLKSLAGLAVMALASCATPGLAPQATRATIANITDALPAPRRFSGAPAMRLPVQPNAQLARDFMALTFQLETGRQLNTFTRYEGPITVAVENATGTSLPPTLQPDLDDLLVRLRGEAKIDIRRAEAGEMGSITISALPRKTLQRFVPGAACFVVPRVAGWSDYLAKRFSPEIDWTTLTTRTRASIFLPYDVSPQEIRDCLHEELAQAVGPLNDLYRLPYSTFNDDNVNVVLTSYDMMLLRATYDSSLQSGMSQAQVAARLPAILARVNPSGRVADRGATPEATERWSKAIQGALSPDVSSTARLTHAKNAVALAQAAGWQDERLAFSHLALGRAALPMDGDIAIAAFLESAAMYKQLTGNSIHSAQVAVQLAAFALSSGQADSALSILDEAIPAADDAQNASLLATLLLLRSEATALQGASSEAARIRREGLAWGRYAWGDEVLAIRAVEVAGLRPGA</sequence>
<evidence type="ECO:0000256" key="1">
    <source>
        <dbReference type="SAM" id="SignalP"/>
    </source>
</evidence>
<dbReference type="STRING" id="188906.SAMN04488526_1873"/>
<feature type="chain" id="PRO_5011576548" description="ATP-dependent transcriptional regulator" evidence="1">
    <location>
        <begin position="23"/>
        <end position="458"/>
    </location>
</feature>
<keyword evidence="1" id="KW-0732">Signal</keyword>
<dbReference type="InterPro" id="IPR021323">
    <property type="entry name" value="DUF2927"/>
</dbReference>
<dbReference type="OrthoDB" id="7823193at2"/>
<dbReference type="EMBL" id="FNZQ01000003">
    <property type="protein sequence ID" value="SEL08731.1"/>
    <property type="molecule type" value="Genomic_DNA"/>
</dbReference>